<evidence type="ECO:0000313" key="11">
    <source>
        <dbReference type="EMBL" id="PNW76540.1"/>
    </source>
</evidence>
<evidence type="ECO:0000256" key="2">
    <source>
        <dbReference type="ARBA" id="ARBA00009045"/>
    </source>
</evidence>
<organism evidence="11 12">
    <name type="scientific">Chlamydomonas reinhardtii</name>
    <name type="common">Chlamydomonas smithii</name>
    <dbReference type="NCBI Taxonomy" id="3055"/>
    <lineage>
        <taxon>Eukaryota</taxon>
        <taxon>Viridiplantae</taxon>
        <taxon>Chlorophyta</taxon>
        <taxon>core chlorophytes</taxon>
        <taxon>Chlorophyceae</taxon>
        <taxon>CS clade</taxon>
        <taxon>Chlamydomonadales</taxon>
        <taxon>Chlamydomonadaceae</taxon>
        <taxon>Chlamydomonas</taxon>
    </lineage>
</organism>
<comment type="similarity">
    <text evidence="2">Belongs to the peptidase S54 family.</text>
</comment>
<dbReference type="Proteomes" id="UP000006906">
    <property type="component" value="Chromosome 11"/>
</dbReference>
<dbReference type="ExpressionAtlas" id="A0A2K3D7N6">
    <property type="expression patterns" value="baseline"/>
</dbReference>
<proteinExistence type="inferred from homology"/>
<sequence>MGESLPAMVLRHPATSAVNALLVGLFLWLRHRAVVPTAVAMSYQTVVAERQWWRALVAQAAHFDLLHLVLNVSSCYGLAAQAEPALRPGSSWEYLRLSFLLLLLSAGIMLALQHAALAAAVRSGLDGEAAAASFRQRGVVGYSGVLFGQMAFIAWTAGSEGRFNLLGLTSVPMVLAPFLLAGLTQLIMPNASALGHLSGILGGLLLASGALDWINAYWTVCLVMWVAIGVAYGLVREGRLGLPYVRVLPGAGDVSEDEAALDMLERGEGGGVSEVGTAAAAGGGGGGRGGGRGAGGGAAGGLAAAAASAARLFGSLSRRPVVTAVAEAGMGMGAGSGVGGAAGVGVGAGQAEAGAAGAGIGGGGGSGVGAGAGAGAGAAGSAGGRSNGVGAGGPTPAAAGPALPWGR</sequence>
<feature type="transmembrane region" description="Helical" evidence="9">
    <location>
        <begin position="217"/>
        <end position="235"/>
    </location>
</feature>
<keyword evidence="4 9" id="KW-0812">Transmembrane</keyword>
<dbReference type="AlphaFoldDB" id="A0A2K3D7N6"/>
<dbReference type="Gramene" id="PNW76540">
    <property type="protein sequence ID" value="PNW76540"/>
    <property type="gene ID" value="CHLRE_11g467677v5"/>
</dbReference>
<dbReference type="FunCoup" id="A0A2K3D7N6">
    <property type="interactions" value="293"/>
</dbReference>
<dbReference type="GO" id="GO:0006508">
    <property type="term" value="P:proteolysis"/>
    <property type="evidence" value="ECO:0007669"/>
    <property type="project" value="UniProtKB-KW"/>
</dbReference>
<dbReference type="PANTHER" id="PTHR43066">
    <property type="entry name" value="RHOMBOID-RELATED PROTEIN"/>
    <property type="match status" value="1"/>
</dbReference>
<evidence type="ECO:0000256" key="8">
    <source>
        <dbReference type="SAM" id="MobiDB-lite"/>
    </source>
</evidence>
<dbReference type="KEGG" id="cre:CHLRE_11g467677v5"/>
<dbReference type="GO" id="GO:0016020">
    <property type="term" value="C:membrane"/>
    <property type="evidence" value="ECO:0007669"/>
    <property type="project" value="UniProtKB-SubCell"/>
</dbReference>
<keyword evidence="5" id="KW-0378">Hydrolase</keyword>
<evidence type="ECO:0000256" key="9">
    <source>
        <dbReference type="SAM" id="Phobius"/>
    </source>
</evidence>
<keyword evidence="7 9" id="KW-0472">Membrane</keyword>
<name>A0A2K3D7N6_CHLRE</name>
<dbReference type="Pfam" id="PF01694">
    <property type="entry name" value="Rhomboid"/>
    <property type="match status" value="1"/>
</dbReference>
<feature type="compositionally biased region" description="Low complexity" evidence="8">
    <location>
        <begin position="394"/>
        <end position="407"/>
    </location>
</feature>
<evidence type="ECO:0000256" key="6">
    <source>
        <dbReference type="ARBA" id="ARBA00022989"/>
    </source>
</evidence>
<keyword evidence="3" id="KW-0645">Protease</keyword>
<keyword evidence="12" id="KW-1185">Reference proteome</keyword>
<evidence type="ECO:0000259" key="10">
    <source>
        <dbReference type="Pfam" id="PF01694"/>
    </source>
</evidence>
<dbReference type="GO" id="GO:0004252">
    <property type="term" value="F:serine-type endopeptidase activity"/>
    <property type="evidence" value="ECO:0000318"/>
    <property type="project" value="GO_Central"/>
</dbReference>
<evidence type="ECO:0000256" key="5">
    <source>
        <dbReference type="ARBA" id="ARBA00022801"/>
    </source>
</evidence>
<dbReference type="PANTHER" id="PTHR43066:SF1">
    <property type="entry name" value="RHOMBOID PROTEIN 2"/>
    <property type="match status" value="1"/>
</dbReference>
<reference evidence="11 12" key="1">
    <citation type="journal article" date="2007" name="Science">
        <title>The Chlamydomonas genome reveals the evolution of key animal and plant functions.</title>
        <authorList>
            <person name="Merchant S.S."/>
            <person name="Prochnik S.E."/>
            <person name="Vallon O."/>
            <person name="Harris E.H."/>
            <person name="Karpowicz S.J."/>
            <person name="Witman G.B."/>
            <person name="Terry A."/>
            <person name="Salamov A."/>
            <person name="Fritz-Laylin L.K."/>
            <person name="Marechal-Drouard L."/>
            <person name="Marshall W.F."/>
            <person name="Qu L.H."/>
            <person name="Nelson D.R."/>
            <person name="Sanderfoot A.A."/>
            <person name="Spalding M.H."/>
            <person name="Kapitonov V.V."/>
            <person name="Ren Q."/>
            <person name="Ferris P."/>
            <person name="Lindquist E."/>
            <person name="Shapiro H."/>
            <person name="Lucas S.M."/>
            <person name="Grimwood J."/>
            <person name="Schmutz J."/>
            <person name="Cardol P."/>
            <person name="Cerutti H."/>
            <person name="Chanfreau G."/>
            <person name="Chen C.L."/>
            <person name="Cognat V."/>
            <person name="Croft M.T."/>
            <person name="Dent R."/>
            <person name="Dutcher S."/>
            <person name="Fernandez E."/>
            <person name="Fukuzawa H."/>
            <person name="Gonzalez-Ballester D."/>
            <person name="Gonzalez-Halphen D."/>
            <person name="Hallmann A."/>
            <person name="Hanikenne M."/>
            <person name="Hippler M."/>
            <person name="Inwood W."/>
            <person name="Jabbari K."/>
            <person name="Kalanon M."/>
            <person name="Kuras R."/>
            <person name="Lefebvre P.A."/>
            <person name="Lemaire S.D."/>
            <person name="Lobanov A.V."/>
            <person name="Lohr M."/>
            <person name="Manuell A."/>
            <person name="Meier I."/>
            <person name="Mets L."/>
            <person name="Mittag M."/>
            <person name="Mittelmeier T."/>
            <person name="Moroney J.V."/>
            <person name="Moseley J."/>
            <person name="Napoli C."/>
            <person name="Nedelcu A.M."/>
            <person name="Niyogi K."/>
            <person name="Novoselov S.V."/>
            <person name="Paulsen I.T."/>
            <person name="Pazour G."/>
            <person name="Purton S."/>
            <person name="Ral J.P."/>
            <person name="Riano-Pachon D.M."/>
            <person name="Riekhof W."/>
            <person name="Rymarquis L."/>
            <person name="Schroda M."/>
            <person name="Stern D."/>
            <person name="Umen J."/>
            <person name="Willows R."/>
            <person name="Wilson N."/>
            <person name="Zimmer S.L."/>
            <person name="Allmer J."/>
            <person name="Balk J."/>
            <person name="Bisova K."/>
            <person name="Chen C.J."/>
            <person name="Elias M."/>
            <person name="Gendler K."/>
            <person name="Hauser C."/>
            <person name="Lamb M.R."/>
            <person name="Ledford H."/>
            <person name="Long J.C."/>
            <person name="Minagawa J."/>
            <person name="Page M.D."/>
            <person name="Pan J."/>
            <person name="Pootakham W."/>
            <person name="Roje S."/>
            <person name="Rose A."/>
            <person name="Stahlberg E."/>
            <person name="Terauchi A.M."/>
            <person name="Yang P."/>
            <person name="Ball S."/>
            <person name="Bowler C."/>
            <person name="Dieckmann C.L."/>
            <person name="Gladyshev V.N."/>
            <person name="Green P."/>
            <person name="Jorgensen R."/>
            <person name="Mayfield S."/>
            <person name="Mueller-Roeber B."/>
            <person name="Rajamani S."/>
            <person name="Sayre R.T."/>
            <person name="Brokstein P."/>
            <person name="Dubchak I."/>
            <person name="Goodstein D."/>
            <person name="Hornick L."/>
            <person name="Huang Y.W."/>
            <person name="Jhaveri J."/>
            <person name="Luo Y."/>
            <person name="Martinez D."/>
            <person name="Ngau W.C."/>
            <person name="Otillar B."/>
            <person name="Poliakov A."/>
            <person name="Porter A."/>
            <person name="Szajkowski L."/>
            <person name="Werner G."/>
            <person name="Zhou K."/>
            <person name="Grigoriev I.V."/>
            <person name="Rokhsar D.S."/>
            <person name="Grossman A.R."/>
        </authorList>
    </citation>
    <scope>NUCLEOTIDE SEQUENCE [LARGE SCALE GENOMIC DNA]</scope>
    <source>
        <strain evidence="12">CC-503</strain>
    </source>
</reference>
<feature type="transmembrane region" description="Helical" evidence="9">
    <location>
        <begin position="139"/>
        <end position="157"/>
    </location>
</feature>
<feature type="compositionally biased region" description="Gly residues" evidence="8">
    <location>
        <begin position="376"/>
        <end position="393"/>
    </location>
</feature>
<feature type="transmembrane region" description="Helical" evidence="9">
    <location>
        <begin position="99"/>
        <end position="119"/>
    </location>
</feature>
<dbReference type="InterPro" id="IPR022764">
    <property type="entry name" value="Peptidase_S54_rhomboid_dom"/>
</dbReference>
<dbReference type="RefSeq" id="XP_042919427.1">
    <property type="nucleotide sequence ID" value="XM_043067429.1"/>
</dbReference>
<dbReference type="InterPro" id="IPR035952">
    <property type="entry name" value="Rhomboid-like_sf"/>
</dbReference>
<evidence type="ECO:0000313" key="12">
    <source>
        <dbReference type="Proteomes" id="UP000006906"/>
    </source>
</evidence>
<accession>A0A2K3D7N6</accession>
<dbReference type="SUPFAM" id="SSF144091">
    <property type="entry name" value="Rhomboid-like"/>
    <property type="match status" value="1"/>
</dbReference>
<feature type="domain" description="Peptidase S54 rhomboid" evidence="10">
    <location>
        <begin position="50"/>
        <end position="207"/>
    </location>
</feature>
<comment type="subcellular location">
    <subcellularLocation>
        <location evidence="1">Membrane</location>
        <topology evidence="1">Multi-pass membrane protein</topology>
    </subcellularLocation>
</comment>
<dbReference type="Gene3D" id="1.20.1540.10">
    <property type="entry name" value="Rhomboid-like"/>
    <property type="match status" value="1"/>
</dbReference>
<dbReference type="EMBL" id="CM008972">
    <property type="protein sequence ID" value="PNW76540.1"/>
    <property type="molecule type" value="Genomic_DNA"/>
</dbReference>
<dbReference type="GeneID" id="5724342"/>
<dbReference type="OrthoDB" id="10257275at2759"/>
<evidence type="ECO:0000256" key="3">
    <source>
        <dbReference type="ARBA" id="ARBA00022670"/>
    </source>
</evidence>
<evidence type="ECO:0000256" key="4">
    <source>
        <dbReference type="ARBA" id="ARBA00022692"/>
    </source>
</evidence>
<keyword evidence="6 9" id="KW-1133">Transmembrane helix</keyword>
<protein>
    <recommendedName>
        <fullName evidence="10">Peptidase S54 rhomboid domain-containing protein</fullName>
    </recommendedName>
</protein>
<dbReference type="InParanoid" id="A0A2K3D7N6"/>
<feature type="region of interest" description="Disordered" evidence="8">
    <location>
        <begin position="376"/>
        <end position="407"/>
    </location>
</feature>
<evidence type="ECO:0000256" key="1">
    <source>
        <dbReference type="ARBA" id="ARBA00004141"/>
    </source>
</evidence>
<evidence type="ECO:0000256" key="7">
    <source>
        <dbReference type="ARBA" id="ARBA00023136"/>
    </source>
</evidence>
<gene>
    <name evidence="11" type="ORF">CHLRE_11g467677v5</name>
</gene>
<feature type="transmembrane region" description="Helical" evidence="9">
    <location>
        <begin position="163"/>
        <end position="181"/>
    </location>
</feature>